<feature type="region of interest" description="Disordered" evidence="1">
    <location>
        <begin position="504"/>
        <end position="602"/>
    </location>
</feature>
<feature type="compositionally biased region" description="Acidic residues" evidence="1">
    <location>
        <begin position="326"/>
        <end position="337"/>
    </location>
</feature>
<name>A0A0D2NNV0_HYPSF</name>
<dbReference type="AlphaFoldDB" id="A0A0D2NNV0"/>
<reference evidence="3" key="1">
    <citation type="submission" date="2014-04" db="EMBL/GenBank/DDBJ databases">
        <title>Evolutionary Origins and Diversification of the Mycorrhizal Mutualists.</title>
        <authorList>
            <consortium name="DOE Joint Genome Institute"/>
            <consortium name="Mycorrhizal Genomics Consortium"/>
            <person name="Kohler A."/>
            <person name="Kuo A."/>
            <person name="Nagy L.G."/>
            <person name="Floudas D."/>
            <person name="Copeland A."/>
            <person name="Barry K.W."/>
            <person name="Cichocki N."/>
            <person name="Veneault-Fourrey C."/>
            <person name="LaButti K."/>
            <person name="Lindquist E.A."/>
            <person name="Lipzen A."/>
            <person name="Lundell T."/>
            <person name="Morin E."/>
            <person name="Murat C."/>
            <person name="Riley R."/>
            <person name="Ohm R."/>
            <person name="Sun H."/>
            <person name="Tunlid A."/>
            <person name="Henrissat B."/>
            <person name="Grigoriev I.V."/>
            <person name="Hibbett D.S."/>
            <person name="Martin F."/>
        </authorList>
    </citation>
    <scope>NUCLEOTIDE SEQUENCE [LARGE SCALE GENOMIC DNA]</scope>
    <source>
        <strain evidence="3">FD-334 SS-4</strain>
    </source>
</reference>
<organism evidence="2 3">
    <name type="scientific">Hypholoma sublateritium (strain FD-334 SS-4)</name>
    <dbReference type="NCBI Taxonomy" id="945553"/>
    <lineage>
        <taxon>Eukaryota</taxon>
        <taxon>Fungi</taxon>
        <taxon>Dikarya</taxon>
        <taxon>Basidiomycota</taxon>
        <taxon>Agaricomycotina</taxon>
        <taxon>Agaricomycetes</taxon>
        <taxon>Agaricomycetidae</taxon>
        <taxon>Agaricales</taxon>
        <taxon>Agaricineae</taxon>
        <taxon>Strophariaceae</taxon>
        <taxon>Hypholoma</taxon>
    </lineage>
</organism>
<keyword evidence="3" id="KW-1185">Reference proteome</keyword>
<feature type="region of interest" description="Disordered" evidence="1">
    <location>
        <begin position="739"/>
        <end position="791"/>
    </location>
</feature>
<feature type="compositionally biased region" description="Polar residues" evidence="1">
    <location>
        <begin position="316"/>
        <end position="325"/>
    </location>
</feature>
<gene>
    <name evidence="2" type="ORF">HYPSUDRAFT_815010</name>
</gene>
<sequence length="953" mass="106391">MASVVHALVLAAAQPQYKGKLTHRSWPELPEEIIRIIASFYLHELASTNYCPQTWEARKLWYSRIVYTCIRDSQELEKSMMSVCPEWRKAIEKHFFWNQALHVIDPNDHLIYHSTIYPNPQLNASSNAPQAPIHLTPYQHLKNIMKCSCIICRINYPASNTGLAMSKRLAHAPFLGPIPLCKEHDKNRTTYCGLCLRDFSPPGMKIDSTARDYELQQQLGIVENEDEDSWPNVEMTCRKCRTEWLWRRACGSARDRDAVGGPSFQCHDWEARQSIDNFLELAEGTIADVLMLAREKFWLRMNTNYADLGNQLLASQKNEQRYNNPQEEEEDESEDDRDGAFVSGSAQVREISLAHWARRRILDGHWLSPADIWYGNRVLGQAAVVATVHPCPWAREPEIMDSLTGEEPQHPLKATILGEIPPSFQLCEQAYLQHMKAIREVLGPPMKNIVRKIVMESQVPTPRGFPDPAQISRKMTLEDVMRLLREEEGVWYDGVDWVERKRNEDEESLRRQSDDHGSLIVSVGGVESSRKEEDSDSTTSSSSSGSSAKSSSTHGSSTATSPVLSTTTLQTTPSPPPLGDDGLESSKKDSQLTSTVERKEKMLSSRPRFIPFDPVKSPPRLLGTIPYVPVTVAHLPQYSMDAIKAVWREACSPLYHCSCSICERAKQAEMIARTMVYATSCPPTVPSQQPSPPILHAIYPTPAVRPKPSIDAAEIELKEVSEVDLDGDGEEEIDYEASDLEYDEDEDDEDEELSPYAAPAVEYRYSPSPGPELSPERPRKRSSDELEDMAPEEIYAHDTIASARTAQFEQCGTSPKRARVTDPVYPSTDEDAVIAAPGLAPPTLVLEPVRQRKRSSEELDDALGPEPPSPKKRVKMDEAAVAVPDDGENPVSAASEKSDIDGAEIVSSPTGAEGEAGSHVELPLLQQIRGVRAIPLVTWADINALISLEDADK</sequence>
<evidence type="ECO:0000313" key="3">
    <source>
        <dbReference type="Proteomes" id="UP000054270"/>
    </source>
</evidence>
<dbReference type="Proteomes" id="UP000054270">
    <property type="component" value="Unassembled WGS sequence"/>
</dbReference>
<evidence type="ECO:0000313" key="2">
    <source>
        <dbReference type="EMBL" id="KJA20484.1"/>
    </source>
</evidence>
<feature type="compositionally biased region" description="Low complexity" evidence="1">
    <location>
        <begin position="537"/>
        <end position="572"/>
    </location>
</feature>
<dbReference type="EMBL" id="KN817567">
    <property type="protein sequence ID" value="KJA20484.1"/>
    <property type="molecule type" value="Genomic_DNA"/>
</dbReference>
<proteinExistence type="predicted"/>
<protein>
    <submittedName>
        <fullName evidence="2">Uncharacterized protein</fullName>
    </submittedName>
</protein>
<feature type="region of interest" description="Disordered" evidence="1">
    <location>
        <begin position="844"/>
        <end position="916"/>
    </location>
</feature>
<feature type="compositionally biased region" description="Basic and acidic residues" evidence="1">
    <location>
        <begin position="504"/>
        <end position="517"/>
    </location>
</feature>
<feature type="compositionally biased region" description="Basic and acidic residues" evidence="1">
    <location>
        <begin position="584"/>
        <end position="602"/>
    </location>
</feature>
<evidence type="ECO:0000256" key="1">
    <source>
        <dbReference type="SAM" id="MobiDB-lite"/>
    </source>
</evidence>
<feature type="region of interest" description="Disordered" evidence="1">
    <location>
        <begin position="316"/>
        <end position="341"/>
    </location>
</feature>
<feature type="compositionally biased region" description="Basic and acidic residues" evidence="1">
    <location>
        <begin position="774"/>
        <end position="784"/>
    </location>
</feature>
<dbReference type="STRING" id="945553.A0A0D2NNV0"/>
<feature type="compositionally biased region" description="Acidic residues" evidence="1">
    <location>
        <begin position="739"/>
        <end position="753"/>
    </location>
</feature>
<dbReference type="OrthoDB" id="3158970at2759"/>
<accession>A0A0D2NNV0</accession>
<dbReference type="OMA" id="ICERAML"/>